<dbReference type="Pfam" id="PF03981">
    <property type="entry name" value="Ubiq_cyt_C_chap"/>
    <property type="match status" value="1"/>
</dbReference>
<dbReference type="GO" id="GO:0005739">
    <property type="term" value="C:mitochondrion"/>
    <property type="evidence" value="ECO:0007669"/>
    <property type="project" value="TreeGrafter"/>
</dbReference>
<feature type="compositionally biased region" description="Basic and acidic residues" evidence="2">
    <location>
        <begin position="291"/>
        <end position="305"/>
    </location>
</feature>
<dbReference type="PANTHER" id="PTHR12184">
    <property type="entry name" value="UBIQUINOL-CYTOCHROME C REDUCTASE COMPLEX ASSEMBLY FACTOR 1 FAMILY MEMBER"/>
    <property type="match status" value="1"/>
</dbReference>
<evidence type="ECO:0000313" key="4">
    <source>
        <dbReference type="EMBL" id="RMZ57282.1"/>
    </source>
</evidence>
<feature type="compositionally biased region" description="Low complexity" evidence="2">
    <location>
        <begin position="306"/>
        <end position="330"/>
    </location>
</feature>
<sequence length="375" mass="40949">IGRCGGKGVAAADLAVNQFAACAGVQTCRVFCAQTSTELLYQTPVDSLQFQRQALLDPLVTSSPLRRAALRLFGYYSRESRHMRAGQALLEAIQEQADAPSFSRALQVPGSFQHQHAVLVLHVWLVLQRLRSEGKDGKHLGQAMYDGFQDDVEKRARATGAKVRFSKFLKEYEEQFYGSSRSYDRAMEGQTDLAAALARNVYMMDPEKQEAANLMARYVRRSKGKQTSDNRIAILLGAVAVALGAWAWRSYRTRDGPGDDKAPGASPFKFPKSAKASAQSSGNNKKNKARKREERERRAEKREQRPAAAATAKGPDGSAQPAGAPGSGTSVMNYTYFDSARRDTVLSAAPRRAALTAADVAALDEKRGEAGSKPR</sequence>
<feature type="region of interest" description="Disordered" evidence="2">
    <location>
        <begin position="256"/>
        <end position="332"/>
    </location>
</feature>
<evidence type="ECO:0000256" key="2">
    <source>
        <dbReference type="SAM" id="MobiDB-lite"/>
    </source>
</evidence>
<evidence type="ECO:0000259" key="3">
    <source>
        <dbReference type="Pfam" id="PF03981"/>
    </source>
</evidence>
<feature type="domain" description="Ubiquinol-cytochrome c chaperone" evidence="3">
    <location>
        <begin position="105"/>
        <end position="221"/>
    </location>
</feature>
<accession>A0A3M7L6V4</accession>
<dbReference type="Proteomes" id="UP000279271">
    <property type="component" value="Unassembled WGS sequence"/>
</dbReference>
<proteinExistence type="inferred from homology"/>
<protein>
    <recommendedName>
        <fullName evidence="3">Ubiquinol-cytochrome c chaperone domain-containing protein</fullName>
    </recommendedName>
</protein>
<feature type="non-terminal residue" evidence="4">
    <location>
        <position position="1"/>
    </location>
</feature>
<dbReference type="PANTHER" id="PTHR12184:SF1">
    <property type="entry name" value="UBIQUINOL-CYTOCHROME-C REDUCTASE COMPLEX ASSEMBLY FACTOR 1"/>
    <property type="match status" value="1"/>
</dbReference>
<evidence type="ECO:0000256" key="1">
    <source>
        <dbReference type="ARBA" id="ARBA00006407"/>
    </source>
</evidence>
<organism evidence="4 5">
    <name type="scientific">Auxenochlorella protothecoides</name>
    <name type="common">Green microalga</name>
    <name type="synonym">Chlorella protothecoides</name>
    <dbReference type="NCBI Taxonomy" id="3075"/>
    <lineage>
        <taxon>Eukaryota</taxon>
        <taxon>Viridiplantae</taxon>
        <taxon>Chlorophyta</taxon>
        <taxon>core chlorophytes</taxon>
        <taxon>Trebouxiophyceae</taxon>
        <taxon>Chlorellales</taxon>
        <taxon>Chlorellaceae</taxon>
        <taxon>Auxenochlorella</taxon>
    </lineage>
</organism>
<reference evidence="5" key="1">
    <citation type="journal article" date="2018" name="Algal Res.">
        <title>Characterization of plant carbon substrate utilization by Auxenochlorella protothecoides.</title>
        <authorList>
            <person name="Vogler B.W."/>
            <person name="Starkenburg S.R."/>
            <person name="Sudasinghe N."/>
            <person name="Schambach J.Y."/>
            <person name="Rollin J.A."/>
            <person name="Pattathil S."/>
            <person name="Barry A.N."/>
        </authorList>
    </citation>
    <scope>NUCLEOTIDE SEQUENCE [LARGE SCALE GENOMIC DNA]</scope>
    <source>
        <strain evidence="5">UTEX 25</strain>
    </source>
</reference>
<dbReference type="GO" id="GO:0034551">
    <property type="term" value="P:mitochondrial respiratory chain complex III assembly"/>
    <property type="evidence" value="ECO:0007669"/>
    <property type="project" value="TreeGrafter"/>
</dbReference>
<name>A0A3M7L6V4_AUXPR</name>
<evidence type="ECO:0000313" key="5">
    <source>
        <dbReference type="Proteomes" id="UP000279271"/>
    </source>
</evidence>
<dbReference type="AlphaFoldDB" id="A0A3M7L6V4"/>
<gene>
    <name evidence="4" type="ORF">APUTEX25_004116</name>
</gene>
<comment type="similarity">
    <text evidence="1">Belongs to the CBP3 family.</text>
</comment>
<dbReference type="InterPro" id="IPR021150">
    <property type="entry name" value="Ubiq_cyt_c_chap"/>
</dbReference>
<dbReference type="InterPro" id="IPR007129">
    <property type="entry name" value="Ubiqinol_cyt_c_chaperone_CPB3"/>
</dbReference>
<comment type="caution">
    <text evidence="4">The sequence shown here is derived from an EMBL/GenBank/DDBJ whole genome shotgun (WGS) entry which is preliminary data.</text>
</comment>
<dbReference type="EMBL" id="QOKY01000128">
    <property type="protein sequence ID" value="RMZ57282.1"/>
    <property type="molecule type" value="Genomic_DNA"/>
</dbReference>